<evidence type="ECO:0000256" key="6">
    <source>
        <dbReference type="PROSITE-ProRule" id="PRU10141"/>
    </source>
</evidence>
<evidence type="ECO:0000256" key="2">
    <source>
        <dbReference type="ARBA" id="ARBA00022741"/>
    </source>
</evidence>
<name>A0A0H2RIG2_9AGAM</name>
<keyword evidence="2 6" id="KW-0547">Nucleotide-binding</keyword>
<comment type="similarity">
    <text evidence="5">Belongs to the protein kinase superfamily. Ser/Thr protein kinase family. GCN2 subfamily.</text>
</comment>
<sequence length="1166" mass="128701">MSTTLHAPSPSLSPTGFTAFRSQVFDPADSSFSPSAAPAATPARKHHPYLASRHNSPVLMLTPSPLRKRTDIGIEDSPMQIDLDDFSNATVFSTPYKAPMRPFAASRNVTSKRGGKSGAKMLNEDDDGLFLAGHTSLPLVTPERHSVDFASTANSVFAQRVASNAPKRKLNLVSASPNQKSVLTPLRVHQPTPDDGQPRFATLAPLPAPKFLRSRLGPENIKRHTDSLRQMRINAERTMDSDESSSEDEMDFSSVEIKRAPIKAKRRSADLHETVDLSPGGHVTKRRTRSRPVSLELMAPPKPVDAPEILMPPPPALFPKGHNRQGSNTSVSEEGSPVRMTGMIRPEFDRMASSATLFFGPSIAYPPDQKVKKDTRPMADTTETDTFPPDVSFTDAFPGVGESFVFAVTDSPTSRTSSPRGQIPKKYKKPRDSGVALSDDEADDFLRPVVPQVQAFVPSPAPQRLQVNARSSFQPSSSTSTSSEATLFDPDDSLVTPCHEPSTGSAWPSVFDSSADTSNIDQFIVKTLEAGIKDGGQTKKMPNTPQKKVKTAYLSLPVQRPWASAITNKTTDITMFEQKMPAPRFDRHSDDEDSAKKAKPVTHLSKKALGFLAYSKPRKSCPGDLRFPSVEAHKREPNRSLSSSSSSSGEMESPVQSHILPGPRHRTYGDVGIGRPSLKAGIGKIPGPSLLLRRTSSGAYSNSSESTDKSIATPSKTKGDGDWRVPLLPPKLHAQTPTDNDHQTPALTYSLTTTWDSPTDPRRLAAPGRRQNAEKENHRPIRTLSNAHPPNKSRFSTQPPLRTRNSLSRPHDVRSVFWDNTSSPPLFQDQSGRFERDFVAVETIGQGEFGSAIKVRYRNDHEGQVFAVKRSKHFEGNRHRYRLREEVDVLRHLVDKSGPTFHPNILGYVDSWEQDNQLYILTELCEFGNFAHFLSEYGHHFARLDEARVWKIFADIGSGLRFIHSANVCHFDLKPANVFITAAGRFKIGDFGMASFWPRPVSPIHPSHHSKSRSSGFDREGDKMYLAAEVLQGRYGKEADIFSFGMIMLETATNIVVPAQGELWHKLREEDFSAVADLDDCSEVLVALIQSMMSKEPSRRPSAETVFAHPVVNRARTKMEETEVRLREEAGTEPTAEVLFKASPLAGVEAGFLEDILGNVGVRMQW</sequence>
<dbReference type="InterPro" id="IPR008271">
    <property type="entry name" value="Ser/Thr_kinase_AS"/>
</dbReference>
<feature type="binding site" evidence="6">
    <location>
        <position position="869"/>
    </location>
    <ligand>
        <name>ATP</name>
        <dbReference type="ChEBI" id="CHEBI:30616"/>
    </ligand>
</feature>
<dbReference type="GO" id="GO:0005634">
    <property type="term" value="C:nucleus"/>
    <property type="evidence" value="ECO:0007669"/>
    <property type="project" value="TreeGrafter"/>
</dbReference>
<feature type="compositionally biased region" description="Polar residues" evidence="7">
    <location>
        <begin position="735"/>
        <end position="757"/>
    </location>
</feature>
<dbReference type="InterPro" id="IPR050339">
    <property type="entry name" value="CC_SR_Kinase"/>
</dbReference>
<dbReference type="PANTHER" id="PTHR11042">
    <property type="entry name" value="EUKARYOTIC TRANSLATION INITIATION FACTOR 2-ALPHA KINASE EIF2-ALPHA KINASE -RELATED"/>
    <property type="match status" value="1"/>
</dbReference>
<feature type="region of interest" description="Disordered" evidence="7">
    <location>
        <begin position="28"/>
        <end position="56"/>
    </location>
</feature>
<dbReference type="GO" id="GO:0004672">
    <property type="term" value="F:protein kinase activity"/>
    <property type="evidence" value="ECO:0007669"/>
    <property type="project" value="InterPro"/>
</dbReference>
<keyword evidence="10" id="KW-1185">Reference proteome</keyword>
<keyword evidence="1" id="KW-0808">Transferase</keyword>
<dbReference type="PROSITE" id="PS50011">
    <property type="entry name" value="PROTEIN_KINASE_DOM"/>
    <property type="match status" value="1"/>
</dbReference>
<dbReference type="PROSITE" id="PS00108">
    <property type="entry name" value="PROTEIN_KINASE_ST"/>
    <property type="match status" value="1"/>
</dbReference>
<evidence type="ECO:0000313" key="10">
    <source>
        <dbReference type="Proteomes" id="UP000053477"/>
    </source>
</evidence>
<dbReference type="FunCoup" id="A0A0H2RIG2">
    <property type="interactions" value="340"/>
</dbReference>
<dbReference type="EMBL" id="KQ086062">
    <property type="protein sequence ID" value="KLO09248.1"/>
    <property type="molecule type" value="Genomic_DNA"/>
</dbReference>
<dbReference type="Gene3D" id="3.30.200.20">
    <property type="entry name" value="Phosphorylase Kinase, domain 1"/>
    <property type="match status" value="1"/>
</dbReference>
<feature type="domain" description="Protein kinase" evidence="8">
    <location>
        <begin position="838"/>
        <end position="1112"/>
    </location>
</feature>
<dbReference type="SMART" id="SM00220">
    <property type="entry name" value="S_TKc"/>
    <property type="match status" value="1"/>
</dbReference>
<evidence type="ECO:0000256" key="3">
    <source>
        <dbReference type="ARBA" id="ARBA00022777"/>
    </source>
</evidence>
<dbReference type="GO" id="GO:0005737">
    <property type="term" value="C:cytoplasm"/>
    <property type="evidence" value="ECO:0007669"/>
    <property type="project" value="TreeGrafter"/>
</dbReference>
<accession>A0A0H2RIG2</accession>
<dbReference type="OrthoDB" id="5337378at2759"/>
<feature type="compositionally biased region" description="Polar residues" evidence="7">
    <location>
        <begin position="783"/>
        <end position="807"/>
    </location>
</feature>
<keyword evidence="4 6" id="KW-0067">ATP-binding</keyword>
<feature type="region of interest" description="Disordered" evidence="7">
    <location>
        <begin position="622"/>
        <end position="807"/>
    </location>
</feature>
<feature type="compositionally biased region" description="Low complexity" evidence="7">
    <location>
        <begin position="411"/>
        <end position="420"/>
    </location>
</feature>
<reference evidence="9 10" key="1">
    <citation type="submission" date="2015-04" db="EMBL/GenBank/DDBJ databases">
        <title>Complete genome sequence of Schizopora paradoxa KUC8140, a cosmopolitan wood degrader in East Asia.</title>
        <authorList>
            <consortium name="DOE Joint Genome Institute"/>
            <person name="Min B."/>
            <person name="Park H."/>
            <person name="Jang Y."/>
            <person name="Kim J.-J."/>
            <person name="Kim K.H."/>
            <person name="Pangilinan J."/>
            <person name="Lipzen A."/>
            <person name="Riley R."/>
            <person name="Grigoriev I.V."/>
            <person name="Spatafora J.W."/>
            <person name="Choi I.-G."/>
        </authorList>
    </citation>
    <scope>NUCLEOTIDE SEQUENCE [LARGE SCALE GENOMIC DNA]</scope>
    <source>
        <strain evidence="9 10">KUC8140</strain>
    </source>
</reference>
<dbReference type="InterPro" id="IPR000719">
    <property type="entry name" value="Prot_kinase_dom"/>
</dbReference>
<feature type="compositionally biased region" description="Low complexity" evidence="7">
    <location>
        <begin position="28"/>
        <end position="42"/>
    </location>
</feature>
<evidence type="ECO:0000256" key="7">
    <source>
        <dbReference type="SAM" id="MobiDB-lite"/>
    </source>
</evidence>
<dbReference type="InParanoid" id="A0A0H2RIG2"/>
<dbReference type="PROSITE" id="PS00107">
    <property type="entry name" value="PROTEIN_KINASE_ATP"/>
    <property type="match status" value="1"/>
</dbReference>
<dbReference type="SUPFAM" id="SSF56112">
    <property type="entry name" value="Protein kinase-like (PK-like)"/>
    <property type="match status" value="1"/>
</dbReference>
<dbReference type="STRING" id="27342.A0A0H2RIG2"/>
<dbReference type="InterPro" id="IPR017441">
    <property type="entry name" value="Protein_kinase_ATP_BS"/>
</dbReference>
<dbReference type="Gene3D" id="1.10.510.10">
    <property type="entry name" value="Transferase(Phosphotransferase) domain 1"/>
    <property type="match status" value="1"/>
</dbReference>
<dbReference type="Pfam" id="PF00069">
    <property type="entry name" value="Pkinase"/>
    <property type="match status" value="1"/>
</dbReference>
<organism evidence="9 10">
    <name type="scientific">Schizopora paradoxa</name>
    <dbReference type="NCBI Taxonomy" id="27342"/>
    <lineage>
        <taxon>Eukaryota</taxon>
        <taxon>Fungi</taxon>
        <taxon>Dikarya</taxon>
        <taxon>Basidiomycota</taxon>
        <taxon>Agaricomycotina</taxon>
        <taxon>Agaricomycetes</taxon>
        <taxon>Hymenochaetales</taxon>
        <taxon>Schizoporaceae</taxon>
        <taxon>Schizopora</taxon>
    </lineage>
</organism>
<evidence type="ECO:0000313" key="9">
    <source>
        <dbReference type="EMBL" id="KLO09248.1"/>
    </source>
</evidence>
<dbReference type="AlphaFoldDB" id="A0A0H2RIG2"/>
<evidence type="ECO:0000256" key="1">
    <source>
        <dbReference type="ARBA" id="ARBA00022679"/>
    </source>
</evidence>
<protein>
    <recommendedName>
        <fullName evidence="8">Protein kinase domain-containing protein</fullName>
    </recommendedName>
</protein>
<feature type="region of interest" description="Disordered" evidence="7">
    <location>
        <begin position="468"/>
        <end position="491"/>
    </location>
</feature>
<evidence type="ECO:0000256" key="5">
    <source>
        <dbReference type="ARBA" id="ARBA00037982"/>
    </source>
</evidence>
<keyword evidence="3" id="KW-0418">Kinase</keyword>
<feature type="region of interest" description="Disordered" evidence="7">
    <location>
        <begin position="368"/>
        <end position="392"/>
    </location>
</feature>
<feature type="compositionally biased region" description="Polar residues" evidence="7">
    <location>
        <begin position="694"/>
        <end position="716"/>
    </location>
</feature>
<dbReference type="Proteomes" id="UP000053477">
    <property type="component" value="Unassembled WGS sequence"/>
</dbReference>
<evidence type="ECO:0000259" key="8">
    <source>
        <dbReference type="PROSITE" id="PS50011"/>
    </source>
</evidence>
<feature type="region of interest" description="Disordered" evidence="7">
    <location>
        <begin position="408"/>
        <end position="438"/>
    </location>
</feature>
<dbReference type="GO" id="GO:0005524">
    <property type="term" value="F:ATP binding"/>
    <property type="evidence" value="ECO:0007669"/>
    <property type="project" value="UniProtKB-UniRule"/>
</dbReference>
<dbReference type="InterPro" id="IPR011009">
    <property type="entry name" value="Kinase-like_dom_sf"/>
</dbReference>
<gene>
    <name evidence="9" type="ORF">SCHPADRAFT_907941</name>
</gene>
<feature type="compositionally biased region" description="Low complexity" evidence="7">
    <location>
        <begin position="471"/>
        <end position="483"/>
    </location>
</feature>
<evidence type="ECO:0000256" key="4">
    <source>
        <dbReference type="ARBA" id="ARBA00022840"/>
    </source>
</evidence>
<proteinExistence type="inferred from homology"/>